<dbReference type="PANTHER" id="PTHR45974:SF134">
    <property type="entry name" value="OS01G0960400 PROTEIN"/>
    <property type="match status" value="1"/>
</dbReference>
<feature type="domain" description="Protein kinase" evidence="6">
    <location>
        <begin position="1"/>
        <end position="47"/>
    </location>
</feature>
<evidence type="ECO:0000256" key="5">
    <source>
        <dbReference type="ARBA" id="ARBA00023180"/>
    </source>
</evidence>
<dbReference type="Pfam" id="PF07714">
    <property type="entry name" value="PK_Tyr_Ser-Thr"/>
    <property type="match status" value="1"/>
</dbReference>
<keyword evidence="4" id="KW-0472">Membrane</keyword>
<organism evidence="7 8">
    <name type="scientific">Trifolium medium</name>
    <dbReference type="NCBI Taxonomy" id="97028"/>
    <lineage>
        <taxon>Eukaryota</taxon>
        <taxon>Viridiplantae</taxon>
        <taxon>Streptophyta</taxon>
        <taxon>Embryophyta</taxon>
        <taxon>Tracheophyta</taxon>
        <taxon>Spermatophyta</taxon>
        <taxon>Magnoliopsida</taxon>
        <taxon>eudicotyledons</taxon>
        <taxon>Gunneridae</taxon>
        <taxon>Pentapetalae</taxon>
        <taxon>rosids</taxon>
        <taxon>fabids</taxon>
        <taxon>Fabales</taxon>
        <taxon>Fabaceae</taxon>
        <taxon>Papilionoideae</taxon>
        <taxon>50 kb inversion clade</taxon>
        <taxon>NPAAA clade</taxon>
        <taxon>Hologalegina</taxon>
        <taxon>IRL clade</taxon>
        <taxon>Trifolieae</taxon>
        <taxon>Trifolium</taxon>
    </lineage>
</organism>
<keyword evidence="7" id="KW-0418">Kinase</keyword>
<sequence length="47" mass="5366">MQGYLDPEYFLTHTLTDKSDVYSLGVVFLELLTGMHPISHGKNIVRE</sequence>
<keyword evidence="2" id="KW-0732">Signal</keyword>
<dbReference type="Proteomes" id="UP000265520">
    <property type="component" value="Unassembled WGS sequence"/>
</dbReference>
<dbReference type="GO" id="GO:0004672">
    <property type="term" value="F:protein kinase activity"/>
    <property type="evidence" value="ECO:0007669"/>
    <property type="project" value="InterPro"/>
</dbReference>
<evidence type="ECO:0000313" key="7">
    <source>
        <dbReference type="EMBL" id="MCI26430.1"/>
    </source>
</evidence>
<comment type="caution">
    <text evidence="7">The sequence shown here is derived from an EMBL/GenBank/DDBJ whole genome shotgun (WGS) entry which is preliminary data.</text>
</comment>
<evidence type="ECO:0000313" key="8">
    <source>
        <dbReference type="Proteomes" id="UP000265520"/>
    </source>
</evidence>
<dbReference type="AlphaFoldDB" id="A0A392QS30"/>
<comment type="subcellular location">
    <subcellularLocation>
        <location evidence="1">Membrane</location>
    </subcellularLocation>
</comment>
<dbReference type="PROSITE" id="PS50011">
    <property type="entry name" value="PROTEIN_KINASE_DOM"/>
    <property type="match status" value="1"/>
</dbReference>
<keyword evidence="8" id="KW-1185">Reference proteome</keyword>
<accession>A0A392QS30</accession>
<evidence type="ECO:0000256" key="4">
    <source>
        <dbReference type="ARBA" id="ARBA00023136"/>
    </source>
</evidence>
<keyword evidence="7" id="KW-0675">Receptor</keyword>
<name>A0A392QS30_9FABA</name>
<dbReference type="PANTHER" id="PTHR45974">
    <property type="entry name" value="RECEPTOR-LIKE PROTEIN 55"/>
    <property type="match status" value="1"/>
</dbReference>
<dbReference type="InterPro" id="IPR011009">
    <property type="entry name" value="Kinase-like_dom_sf"/>
</dbReference>
<dbReference type="Gene3D" id="1.10.510.10">
    <property type="entry name" value="Transferase(Phosphotransferase) domain 1"/>
    <property type="match status" value="1"/>
</dbReference>
<reference evidence="7 8" key="1">
    <citation type="journal article" date="2018" name="Front. Plant Sci.">
        <title>Red Clover (Trifolium pratense) and Zigzag Clover (T. medium) - A Picture of Genomic Similarities and Differences.</title>
        <authorList>
            <person name="Dluhosova J."/>
            <person name="Istvanek J."/>
            <person name="Nedelnik J."/>
            <person name="Repkova J."/>
        </authorList>
    </citation>
    <scope>NUCLEOTIDE SEQUENCE [LARGE SCALE GENOMIC DNA]</scope>
    <source>
        <strain evidence="8">cv. 10/8</strain>
        <tissue evidence="7">Leaf</tissue>
    </source>
</reference>
<keyword evidence="5" id="KW-0325">Glycoprotein</keyword>
<dbReference type="GO" id="GO:0016020">
    <property type="term" value="C:membrane"/>
    <property type="evidence" value="ECO:0007669"/>
    <property type="project" value="UniProtKB-SubCell"/>
</dbReference>
<dbReference type="InterPro" id="IPR001245">
    <property type="entry name" value="Ser-Thr/Tyr_kinase_cat_dom"/>
</dbReference>
<evidence type="ECO:0000256" key="1">
    <source>
        <dbReference type="ARBA" id="ARBA00004370"/>
    </source>
</evidence>
<proteinExistence type="predicted"/>
<evidence type="ECO:0000256" key="3">
    <source>
        <dbReference type="ARBA" id="ARBA00022737"/>
    </source>
</evidence>
<keyword evidence="3" id="KW-0677">Repeat</keyword>
<dbReference type="GO" id="GO:0005524">
    <property type="term" value="F:ATP binding"/>
    <property type="evidence" value="ECO:0007669"/>
    <property type="project" value="InterPro"/>
</dbReference>
<feature type="non-terminal residue" evidence="7">
    <location>
        <position position="47"/>
    </location>
</feature>
<dbReference type="InterPro" id="IPR000719">
    <property type="entry name" value="Prot_kinase_dom"/>
</dbReference>
<dbReference type="SUPFAM" id="SSF56112">
    <property type="entry name" value="Protein kinase-like (PK-like)"/>
    <property type="match status" value="1"/>
</dbReference>
<evidence type="ECO:0000259" key="6">
    <source>
        <dbReference type="PROSITE" id="PS50011"/>
    </source>
</evidence>
<evidence type="ECO:0000256" key="2">
    <source>
        <dbReference type="ARBA" id="ARBA00022729"/>
    </source>
</evidence>
<keyword evidence="7" id="KW-0808">Transferase</keyword>
<dbReference type="EMBL" id="LXQA010153198">
    <property type="protein sequence ID" value="MCI26430.1"/>
    <property type="molecule type" value="Genomic_DNA"/>
</dbReference>
<protein>
    <submittedName>
        <fullName evidence="7">Putative LRR receptor-like serine/threonine-protein kinase</fullName>
    </submittedName>
</protein>